<comment type="caution">
    <text evidence="1">The sequence shown here is derived from an EMBL/GenBank/DDBJ whole genome shotgun (WGS) entry which is preliminary data.</text>
</comment>
<dbReference type="EMBL" id="LXQA010984664">
    <property type="protein sequence ID" value="MCI79945.1"/>
    <property type="molecule type" value="Genomic_DNA"/>
</dbReference>
<evidence type="ECO:0000313" key="2">
    <source>
        <dbReference type="Proteomes" id="UP000265520"/>
    </source>
</evidence>
<dbReference type="AlphaFoldDB" id="A0A392UZ19"/>
<proteinExistence type="predicted"/>
<name>A0A392UZ19_9FABA</name>
<accession>A0A392UZ19</accession>
<protein>
    <submittedName>
        <fullName evidence="1">Uncharacterized protein</fullName>
    </submittedName>
</protein>
<keyword evidence="2" id="KW-1185">Reference proteome</keyword>
<organism evidence="1 2">
    <name type="scientific">Trifolium medium</name>
    <dbReference type="NCBI Taxonomy" id="97028"/>
    <lineage>
        <taxon>Eukaryota</taxon>
        <taxon>Viridiplantae</taxon>
        <taxon>Streptophyta</taxon>
        <taxon>Embryophyta</taxon>
        <taxon>Tracheophyta</taxon>
        <taxon>Spermatophyta</taxon>
        <taxon>Magnoliopsida</taxon>
        <taxon>eudicotyledons</taxon>
        <taxon>Gunneridae</taxon>
        <taxon>Pentapetalae</taxon>
        <taxon>rosids</taxon>
        <taxon>fabids</taxon>
        <taxon>Fabales</taxon>
        <taxon>Fabaceae</taxon>
        <taxon>Papilionoideae</taxon>
        <taxon>50 kb inversion clade</taxon>
        <taxon>NPAAA clade</taxon>
        <taxon>Hologalegina</taxon>
        <taxon>IRL clade</taxon>
        <taxon>Trifolieae</taxon>
        <taxon>Trifolium</taxon>
    </lineage>
</organism>
<dbReference type="Proteomes" id="UP000265520">
    <property type="component" value="Unassembled WGS sequence"/>
</dbReference>
<sequence>YAAKGSDDMVQKLASRISRLQDGAVSPFHSTLHRFETTTENRGGT</sequence>
<reference evidence="1 2" key="1">
    <citation type="journal article" date="2018" name="Front. Plant Sci.">
        <title>Red Clover (Trifolium pratense) and Zigzag Clover (T. medium) - A Picture of Genomic Similarities and Differences.</title>
        <authorList>
            <person name="Dluhosova J."/>
            <person name="Istvanek J."/>
            <person name="Nedelnik J."/>
            <person name="Repkova J."/>
        </authorList>
    </citation>
    <scope>NUCLEOTIDE SEQUENCE [LARGE SCALE GENOMIC DNA]</scope>
    <source>
        <strain evidence="2">cv. 10/8</strain>
        <tissue evidence="1">Leaf</tissue>
    </source>
</reference>
<evidence type="ECO:0000313" key="1">
    <source>
        <dbReference type="EMBL" id="MCI79945.1"/>
    </source>
</evidence>
<feature type="non-terminal residue" evidence="1">
    <location>
        <position position="1"/>
    </location>
</feature>